<keyword evidence="4" id="KW-1185">Reference proteome</keyword>
<dbReference type="EMBL" id="JADAQX010000331">
    <property type="protein sequence ID" value="KAF8820664.1"/>
    <property type="molecule type" value="Genomic_DNA"/>
</dbReference>
<sequence length="433" mass="49815">GLHTRFKIDLQPSDKLLFSKENLDKHVFTIQSVITDYELLVDKPLDFPCKEPQKGIHFKVLPKIDQSLVYDAVSENLKAGNTVGIFPEGSSHDRTTLLPLKPGVAVMALCSTLEGAEDVMIVPVGFSYEQPHKLQGKATVHFGFPIPVSKEIAQEYQDSSKNATDKILQSVEESLYPPERLTLSTEKYYILHQLVSKLFWECNGEIEMIDLRKRLLDYKAQLKAYRIPDNEVWMLKHSTMGATFSLVEKFYRFIICFIVGIPLSVFWAPLRITASILAERHRARALKESSVKVRGFDVVASYKVMVFLVIIPTNMATSYLHYFCWLFLSLRAYERLLLTIRQINTLFYVMAGKINVWRDTERRLISHRTEMQLRVRSAIHILGPRVSSSFISDFFQNVPKSVLDSDSKRLIQQREVWTPIQLGGLFESYEEIL</sequence>
<dbReference type="PANTHER" id="PTHR31605:SF0">
    <property type="entry name" value="GLYCEROL-3-PHOSPHATE O-ACYLTRANSFERASE 1"/>
    <property type="match status" value="1"/>
</dbReference>
<feature type="transmembrane region" description="Helical" evidence="1">
    <location>
        <begin position="250"/>
        <end position="270"/>
    </location>
</feature>
<gene>
    <name evidence="3" type="ORF">IE077_002957</name>
</gene>
<evidence type="ECO:0000313" key="3">
    <source>
        <dbReference type="EMBL" id="KAF8820664.1"/>
    </source>
</evidence>
<evidence type="ECO:0000313" key="4">
    <source>
        <dbReference type="Proteomes" id="UP000823046"/>
    </source>
</evidence>
<evidence type="ECO:0000256" key="1">
    <source>
        <dbReference type="SAM" id="Phobius"/>
    </source>
</evidence>
<accession>A0ABQ7J9Q2</accession>
<feature type="non-terminal residue" evidence="3">
    <location>
        <position position="1"/>
    </location>
</feature>
<keyword evidence="1" id="KW-0472">Membrane</keyword>
<feature type="domain" description="Phospholipid/glycerol acyltransferase" evidence="2">
    <location>
        <begin position="67"/>
        <end position="126"/>
    </location>
</feature>
<dbReference type="Proteomes" id="UP000823046">
    <property type="component" value="Unassembled WGS sequence"/>
</dbReference>
<name>A0ABQ7J9Q2_9APIC</name>
<keyword evidence="1" id="KW-1133">Transmembrane helix</keyword>
<dbReference type="InterPro" id="IPR052744">
    <property type="entry name" value="GPAT/DAPAT"/>
</dbReference>
<evidence type="ECO:0000259" key="2">
    <source>
        <dbReference type="Pfam" id="PF01553"/>
    </source>
</evidence>
<dbReference type="PANTHER" id="PTHR31605">
    <property type="entry name" value="GLYCEROL-3-PHOSPHATE O-ACYLTRANSFERASE 1"/>
    <property type="match status" value="1"/>
</dbReference>
<dbReference type="Pfam" id="PF01553">
    <property type="entry name" value="Acyltransferase"/>
    <property type="match status" value="1"/>
</dbReference>
<protein>
    <submittedName>
        <fullName evidence="3">Glycerol-3-phosphate-acyltransferase</fullName>
    </submittedName>
</protein>
<reference evidence="3 4" key="1">
    <citation type="journal article" date="2020" name="bioRxiv">
        <title>Metabolic contributions of an alphaproteobacterial endosymbiont in the apicomplexan Cardiosporidium cionae.</title>
        <authorList>
            <person name="Hunter E.S."/>
            <person name="Paight C.J."/>
            <person name="Lane C.E."/>
        </authorList>
    </citation>
    <scope>NUCLEOTIDE SEQUENCE [LARGE SCALE GENOMIC DNA]</scope>
    <source>
        <strain evidence="3">ESH_2018</strain>
    </source>
</reference>
<dbReference type="InterPro" id="IPR002123">
    <property type="entry name" value="Plipid/glycerol_acylTrfase"/>
</dbReference>
<comment type="caution">
    <text evidence="3">The sequence shown here is derived from an EMBL/GenBank/DDBJ whole genome shotgun (WGS) entry which is preliminary data.</text>
</comment>
<proteinExistence type="predicted"/>
<organism evidence="3 4">
    <name type="scientific">Cardiosporidium cionae</name>
    <dbReference type="NCBI Taxonomy" id="476202"/>
    <lineage>
        <taxon>Eukaryota</taxon>
        <taxon>Sar</taxon>
        <taxon>Alveolata</taxon>
        <taxon>Apicomplexa</taxon>
        <taxon>Aconoidasida</taxon>
        <taxon>Nephromycida</taxon>
        <taxon>Cardiosporidium</taxon>
    </lineage>
</organism>
<keyword evidence="1" id="KW-0812">Transmembrane</keyword>
<dbReference type="SUPFAM" id="SSF69593">
    <property type="entry name" value="Glycerol-3-phosphate (1)-acyltransferase"/>
    <property type="match status" value="1"/>
</dbReference>